<organism evidence="2 3">
    <name type="scientific">Ostreobium quekettii</name>
    <dbReference type="NCBI Taxonomy" id="121088"/>
    <lineage>
        <taxon>Eukaryota</taxon>
        <taxon>Viridiplantae</taxon>
        <taxon>Chlorophyta</taxon>
        <taxon>core chlorophytes</taxon>
        <taxon>Ulvophyceae</taxon>
        <taxon>TCBD clade</taxon>
        <taxon>Bryopsidales</taxon>
        <taxon>Ostreobineae</taxon>
        <taxon>Ostreobiaceae</taxon>
        <taxon>Ostreobium</taxon>
    </lineage>
</organism>
<reference evidence="2" key="1">
    <citation type="submission" date="2020-12" db="EMBL/GenBank/DDBJ databases">
        <authorList>
            <person name="Iha C."/>
        </authorList>
    </citation>
    <scope>NUCLEOTIDE SEQUENCE</scope>
</reference>
<feature type="compositionally biased region" description="Gly residues" evidence="1">
    <location>
        <begin position="38"/>
        <end position="47"/>
    </location>
</feature>
<evidence type="ECO:0000313" key="2">
    <source>
        <dbReference type="EMBL" id="CAD7704196.1"/>
    </source>
</evidence>
<keyword evidence="3" id="KW-1185">Reference proteome</keyword>
<dbReference type="Proteomes" id="UP000708148">
    <property type="component" value="Unassembled WGS sequence"/>
</dbReference>
<gene>
    <name evidence="2" type="ORF">OSTQU699_LOCUS9553</name>
</gene>
<dbReference type="CDD" id="cd00298">
    <property type="entry name" value="ACD_sHsps_p23-like"/>
    <property type="match status" value="2"/>
</dbReference>
<name>A0A8S1JDC7_9CHLO</name>
<comment type="caution">
    <text evidence="2">The sequence shown here is derived from an EMBL/GenBank/DDBJ whole genome shotgun (WGS) entry which is preliminary data.</text>
</comment>
<protein>
    <submittedName>
        <fullName evidence="2">Uncharacterized protein</fullName>
    </submittedName>
</protein>
<evidence type="ECO:0000313" key="3">
    <source>
        <dbReference type="Proteomes" id="UP000708148"/>
    </source>
</evidence>
<sequence length="262" mass="27792">MPDGRQSPSQEPRGRRKGGQLGVDGGVHRRTRRREAGWRGGRPGGGPCREEACDRAFSPAGVPEPEIRDLGLEYRAVVAVPSVCSADIRLDVRRDRLTVWLVGTGGESTRLCGLAVPHGVVSDFITAQLTGVCLSVVMPKDAPVRVRMADPGEVAAWAPGEGVCRGGVVGDWLVEAGPRAFRLLRPLPPSYWGPEGVTVELLGNTVSVCGADGEPIDGFQAPGGVDREGVFACCDQGLLLLVLPRRGEGTEGAVEENDEIER</sequence>
<dbReference type="EMBL" id="CAJHUC010002690">
    <property type="protein sequence ID" value="CAD7704196.1"/>
    <property type="molecule type" value="Genomic_DNA"/>
</dbReference>
<proteinExistence type="predicted"/>
<dbReference type="AlphaFoldDB" id="A0A8S1JDC7"/>
<feature type="compositionally biased region" description="Polar residues" evidence="1">
    <location>
        <begin position="1"/>
        <end position="10"/>
    </location>
</feature>
<accession>A0A8S1JDC7</accession>
<evidence type="ECO:0000256" key="1">
    <source>
        <dbReference type="SAM" id="MobiDB-lite"/>
    </source>
</evidence>
<feature type="region of interest" description="Disordered" evidence="1">
    <location>
        <begin position="1"/>
        <end position="50"/>
    </location>
</feature>